<dbReference type="InterPro" id="IPR011993">
    <property type="entry name" value="PH-like_dom_sf"/>
</dbReference>
<evidence type="ECO:0000313" key="6">
    <source>
        <dbReference type="EMBL" id="PVU92956.1"/>
    </source>
</evidence>
<dbReference type="CDD" id="cd09804">
    <property type="entry name" value="Dcp1"/>
    <property type="match status" value="1"/>
</dbReference>
<dbReference type="GO" id="GO:0003729">
    <property type="term" value="F:mRNA binding"/>
    <property type="evidence" value="ECO:0007669"/>
    <property type="project" value="TreeGrafter"/>
</dbReference>
<dbReference type="GO" id="GO:0000932">
    <property type="term" value="C:P-body"/>
    <property type="evidence" value="ECO:0007669"/>
    <property type="project" value="TreeGrafter"/>
</dbReference>
<evidence type="ECO:0000256" key="2">
    <source>
        <dbReference type="ARBA" id="ARBA00008778"/>
    </source>
</evidence>
<evidence type="ECO:0000313" key="7">
    <source>
        <dbReference type="Proteomes" id="UP000245699"/>
    </source>
</evidence>
<dbReference type="GO" id="GO:0031087">
    <property type="term" value="P:deadenylation-independent decapping of nuclear-transcribed mRNA"/>
    <property type="evidence" value="ECO:0007669"/>
    <property type="project" value="TreeGrafter"/>
</dbReference>
<dbReference type="InterPro" id="IPR010334">
    <property type="entry name" value="Dcp1"/>
</dbReference>
<dbReference type="GO" id="GO:0006397">
    <property type="term" value="P:mRNA processing"/>
    <property type="evidence" value="ECO:0007669"/>
    <property type="project" value="UniProtKB-KW"/>
</dbReference>
<dbReference type="Proteomes" id="UP000245699">
    <property type="component" value="Unassembled WGS sequence"/>
</dbReference>
<reference evidence="6 7" key="1">
    <citation type="journal article" date="2018" name="MBio">
        <title>Comparative Genomics Reveals the Core Gene Toolbox for the Fungus-Insect Symbiosis.</title>
        <authorList>
            <person name="Wang Y."/>
            <person name="Stata M."/>
            <person name="Wang W."/>
            <person name="Stajich J.E."/>
            <person name="White M.M."/>
            <person name="Moncalvo J.M."/>
        </authorList>
    </citation>
    <scope>NUCLEOTIDE SEQUENCE [LARGE SCALE GENOMIC DNA]</scope>
    <source>
        <strain evidence="6 7">AUS-77-4</strain>
    </source>
</reference>
<feature type="compositionally biased region" description="Basic and acidic residues" evidence="5">
    <location>
        <begin position="247"/>
        <end position="266"/>
    </location>
</feature>
<dbReference type="GO" id="GO:0000290">
    <property type="term" value="P:deadenylation-dependent decapping of nuclear-transcribed mRNA"/>
    <property type="evidence" value="ECO:0007669"/>
    <property type="project" value="InterPro"/>
</dbReference>
<dbReference type="Gene3D" id="2.30.29.30">
    <property type="entry name" value="Pleckstrin-homology domain (PH domain)/Phosphotyrosine-binding domain (PTB)"/>
    <property type="match status" value="1"/>
</dbReference>
<evidence type="ECO:0000256" key="3">
    <source>
        <dbReference type="ARBA" id="ARBA00022490"/>
    </source>
</evidence>
<keyword evidence="4" id="KW-0507">mRNA processing</keyword>
<comment type="caution">
    <text evidence="6">The sequence shown here is derived from an EMBL/GenBank/DDBJ whole genome shotgun (WGS) entry which is preliminary data.</text>
</comment>
<dbReference type="Pfam" id="PF06058">
    <property type="entry name" value="DCP1"/>
    <property type="match status" value="1"/>
</dbReference>
<sequence length="532" mass="59747">MDEKLKQQFNISVLRRYDPQIESIVDTTSHVALYEYDYDVQNWVKKGIEGALFIYKKKMGVKHVDPKIEFLNNLMNKNASYFGFIVLNRLSLENYFETLAPEIDFQIQGGIIMYKRTDSKVFGLWVYEKNDIRRICRQLSLCSIRTSSSASNNLINANDVNKLENKQAREIPQILETRVSSLNDVRNESLEQRIKNMLLVSNGKSGASGSEKGNHGSKEKSLTTRVSGLEGKKFSSKSFFEAFANKEASKENGVDKETEQSKKSIEKQNPSSLITKLSSMGVQIQNTMTENNDLNNEKILSAGNDPAILRLESTNKNIVEKKTNGIVNGNSVKDFEMENTASKHKESVIENKQEVISPGSVGNEHIVQKENIKPDVDVEDEGSIIARESANELISLLNKKLDTSKSQNPRIMKQAPIPQHNFPINNYGQGLGPPTKINYLGYPTVYPNVHPHAFTNSMANMGYGGMIPQFQNFPIGGNYGNQQASTSNKANERPKTVAPLNNTFANYNPDFNGVYYQPRSFYPQFNQGGHQG</sequence>
<dbReference type="AlphaFoldDB" id="A0A2T9YKT4"/>
<dbReference type="STRING" id="61424.A0A2T9YKT4"/>
<feature type="region of interest" description="Disordered" evidence="5">
    <location>
        <begin position="247"/>
        <end position="272"/>
    </location>
</feature>
<proteinExistence type="inferred from homology"/>
<keyword evidence="3" id="KW-0963">Cytoplasm</keyword>
<organism evidence="6 7">
    <name type="scientific">Furculomyces boomerangus</name>
    <dbReference type="NCBI Taxonomy" id="61424"/>
    <lineage>
        <taxon>Eukaryota</taxon>
        <taxon>Fungi</taxon>
        <taxon>Fungi incertae sedis</taxon>
        <taxon>Zoopagomycota</taxon>
        <taxon>Kickxellomycotina</taxon>
        <taxon>Harpellomycetes</taxon>
        <taxon>Harpellales</taxon>
        <taxon>Harpellaceae</taxon>
        <taxon>Furculomyces</taxon>
    </lineage>
</organism>
<feature type="compositionally biased region" description="Basic and acidic residues" evidence="5">
    <location>
        <begin position="212"/>
        <end position="222"/>
    </location>
</feature>
<evidence type="ECO:0000256" key="5">
    <source>
        <dbReference type="SAM" id="MobiDB-lite"/>
    </source>
</evidence>
<gene>
    <name evidence="6" type="ORF">BB559_003521</name>
</gene>
<keyword evidence="7" id="KW-1185">Reference proteome</keyword>
<evidence type="ECO:0000256" key="1">
    <source>
        <dbReference type="ARBA" id="ARBA00004496"/>
    </source>
</evidence>
<evidence type="ECO:0008006" key="8">
    <source>
        <dbReference type="Google" id="ProtNLM"/>
    </source>
</evidence>
<protein>
    <recommendedName>
        <fullName evidence="8">mRNA-decapping enzyme C-terminal domain-containing protein</fullName>
    </recommendedName>
</protein>
<dbReference type="OrthoDB" id="440673at2759"/>
<dbReference type="PANTHER" id="PTHR16290:SF0">
    <property type="entry name" value="DECAPPING PROTEIN 1, ISOFORM A"/>
    <property type="match status" value="1"/>
</dbReference>
<dbReference type="PANTHER" id="PTHR16290">
    <property type="entry name" value="TRANSCRIPTION FACTOR SMIF DECAPPING ENZYME DCP1"/>
    <property type="match status" value="1"/>
</dbReference>
<dbReference type="GO" id="GO:0008047">
    <property type="term" value="F:enzyme activator activity"/>
    <property type="evidence" value="ECO:0007669"/>
    <property type="project" value="InterPro"/>
</dbReference>
<accession>A0A2T9YKT4</accession>
<name>A0A2T9YKT4_9FUNG</name>
<comment type="subcellular location">
    <subcellularLocation>
        <location evidence="1">Cytoplasm</location>
    </subcellularLocation>
</comment>
<evidence type="ECO:0000256" key="4">
    <source>
        <dbReference type="ARBA" id="ARBA00022664"/>
    </source>
</evidence>
<comment type="similarity">
    <text evidence="2">Belongs to the DCP1 family.</text>
</comment>
<dbReference type="SUPFAM" id="SSF50729">
    <property type="entry name" value="PH domain-like"/>
    <property type="match status" value="1"/>
</dbReference>
<dbReference type="EMBL" id="MBFT01000340">
    <property type="protein sequence ID" value="PVU92956.1"/>
    <property type="molecule type" value="Genomic_DNA"/>
</dbReference>
<feature type="region of interest" description="Disordered" evidence="5">
    <location>
        <begin position="201"/>
        <end position="226"/>
    </location>
</feature>